<feature type="compositionally biased region" description="Polar residues" evidence="1">
    <location>
        <begin position="32"/>
        <end position="56"/>
    </location>
</feature>
<reference evidence="4" key="1">
    <citation type="submission" date="2016-06" db="UniProtKB">
        <authorList>
            <consortium name="WormBaseParasite"/>
        </authorList>
    </citation>
    <scope>IDENTIFICATION</scope>
</reference>
<dbReference type="WBParaSite" id="SCUD_0000354901-mRNA-1">
    <property type="protein sequence ID" value="SCUD_0000354901-mRNA-1"/>
    <property type="gene ID" value="SCUD_0000354901"/>
</dbReference>
<name>A0A183JLG8_9TREM</name>
<feature type="compositionally biased region" description="Basic and acidic residues" evidence="1">
    <location>
        <begin position="1"/>
        <end position="13"/>
    </location>
</feature>
<dbReference type="EMBL" id="UZAK01004068">
    <property type="protein sequence ID" value="VDO82703.1"/>
    <property type="molecule type" value="Genomic_DNA"/>
</dbReference>
<dbReference type="STRING" id="6186.A0A183JLG8"/>
<sequence>MSEHNDSDLKNLDHAYQSSESIKSTSELSVPNDINTNSNLKKSPESIHSSANELAS</sequence>
<proteinExistence type="predicted"/>
<evidence type="ECO:0000313" key="3">
    <source>
        <dbReference type="Proteomes" id="UP000279833"/>
    </source>
</evidence>
<feature type="region of interest" description="Disordered" evidence="1">
    <location>
        <begin position="1"/>
        <end position="56"/>
    </location>
</feature>
<accession>A0A183JLG8</accession>
<evidence type="ECO:0000313" key="2">
    <source>
        <dbReference type="EMBL" id="VDO82703.1"/>
    </source>
</evidence>
<feature type="compositionally biased region" description="Low complexity" evidence="1">
    <location>
        <begin position="18"/>
        <end position="29"/>
    </location>
</feature>
<evidence type="ECO:0000256" key="1">
    <source>
        <dbReference type="SAM" id="MobiDB-lite"/>
    </source>
</evidence>
<protein>
    <submittedName>
        <fullName evidence="4">CTNNB1 binding N-teminal domain-containing protein</fullName>
    </submittedName>
</protein>
<keyword evidence="3" id="KW-1185">Reference proteome</keyword>
<evidence type="ECO:0000313" key="4">
    <source>
        <dbReference type="WBParaSite" id="SCUD_0000354901-mRNA-1"/>
    </source>
</evidence>
<organism evidence="4">
    <name type="scientific">Schistosoma curassoni</name>
    <dbReference type="NCBI Taxonomy" id="6186"/>
    <lineage>
        <taxon>Eukaryota</taxon>
        <taxon>Metazoa</taxon>
        <taxon>Spiralia</taxon>
        <taxon>Lophotrochozoa</taxon>
        <taxon>Platyhelminthes</taxon>
        <taxon>Trematoda</taxon>
        <taxon>Digenea</taxon>
        <taxon>Strigeidida</taxon>
        <taxon>Schistosomatoidea</taxon>
        <taxon>Schistosomatidae</taxon>
        <taxon>Schistosoma</taxon>
    </lineage>
</organism>
<reference evidence="2 3" key="2">
    <citation type="submission" date="2018-11" db="EMBL/GenBank/DDBJ databases">
        <authorList>
            <consortium name="Pathogen Informatics"/>
        </authorList>
    </citation>
    <scope>NUCLEOTIDE SEQUENCE [LARGE SCALE GENOMIC DNA]</scope>
    <source>
        <strain evidence="2">Dakar</strain>
        <strain evidence="3">Dakar, Senegal</strain>
    </source>
</reference>
<dbReference type="AlphaFoldDB" id="A0A183JLG8"/>
<dbReference type="Proteomes" id="UP000279833">
    <property type="component" value="Unassembled WGS sequence"/>
</dbReference>
<gene>
    <name evidence="2" type="ORF">SCUD_LOCUS3549</name>
</gene>